<gene>
    <name evidence="2" type="ORF">L9F63_024321</name>
</gene>
<keyword evidence="1" id="KW-0812">Transmembrane</keyword>
<feature type="non-terminal residue" evidence="2">
    <location>
        <position position="102"/>
    </location>
</feature>
<organism evidence="2 3">
    <name type="scientific">Diploptera punctata</name>
    <name type="common">Pacific beetle cockroach</name>
    <dbReference type="NCBI Taxonomy" id="6984"/>
    <lineage>
        <taxon>Eukaryota</taxon>
        <taxon>Metazoa</taxon>
        <taxon>Ecdysozoa</taxon>
        <taxon>Arthropoda</taxon>
        <taxon>Hexapoda</taxon>
        <taxon>Insecta</taxon>
        <taxon>Pterygota</taxon>
        <taxon>Neoptera</taxon>
        <taxon>Polyneoptera</taxon>
        <taxon>Dictyoptera</taxon>
        <taxon>Blattodea</taxon>
        <taxon>Blaberoidea</taxon>
        <taxon>Blaberidae</taxon>
        <taxon>Diplopterinae</taxon>
        <taxon>Diploptera</taxon>
    </lineage>
</organism>
<keyword evidence="3" id="KW-1185">Reference proteome</keyword>
<evidence type="ECO:0000313" key="2">
    <source>
        <dbReference type="EMBL" id="KAJ9580499.1"/>
    </source>
</evidence>
<feature type="non-terminal residue" evidence="2">
    <location>
        <position position="1"/>
    </location>
</feature>
<protein>
    <submittedName>
        <fullName evidence="2">Uncharacterized protein</fullName>
    </submittedName>
</protein>
<sequence length="102" mass="12543">IYVEYFRHRNWLLVYCLVYVFLYRCFGLSLDCTISIVIEEDNRYMVRFDTKEEKDGVNTATRELILLDRRMFVFYQFFYSLLYGYSVEIICRISVFFHVHIT</sequence>
<dbReference type="EMBL" id="JASPKZ010008305">
    <property type="protein sequence ID" value="KAJ9580499.1"/>
    <property type="molecule type" value="Genomic_DNA"/>
</dbReference>
<dbReference type="AlphaFoldDB" id="A0AAD8E8D7"/>
<feature type="transmembrane region" description="Helical" evidence="1">
    <location>
        <begin position="12"/>
        <end position="38"/>
    </location>
</feature>
<reference evidence="2" key="2">
    <citation type="submission" date="2023-05" db="EMBL/GenBank/DDBJ databases">
        <authorList>
            <person name="Fouks B."/>
        </authorList>
    </citation>
    <scope>NUCLEOTIDE SEQUENCE</scope>
    <source>
        <strain evidence="2">Stay&amp;Tobe</strain>
        <tissue evidence="2">Testes</tissue>
    </source>
</reference>
<keyword evidence="1" id="KW-1133">Transmembrane helix</keyword>
<accession>A0AAD8E8D7</accession>
<evidence type="ECO:0000256" key="1">
    <source>
        <dbReference type="SAM" id="Phobius"/>
    </source>
</evidence>
<proteinExistence type="predicted"/>
<evidence type="ECO:0000313" key="3">
    <source>
        <dbReference type="Proteomes" id="UP001233999"/>
    </source>
</evidence>
<dbReference type="Proteomes" id="UP001233999">
    <property type="component" value="Unassembled WGS sequence"/>
</dbReference>
<keyword evidence="1" id="KW-0472">Membrane</keyword>
<comment type="caution">
    <text evidence="2">The sequence shown here is derived from an EMBL/GenBank/DDBJ whole genome shotgun (WGS) entry which is preliminary data.</text>
</comment>
<feature type="transmembrane region" description="Helical" evidence="1">
    <location>
        <begin position="72"/>
        <end position="97"/>
    </location>
</feature>
<name>A0AAD8E8D7_DIPPU</name>
<reference evidence="2" key="1">
    <citation type="journal article" date="2023" name="IScience">
        <title>Live-bearing cockroach genome reveals convergent evolutionary mechanisms linked to viviparity in insects and beyond.</title>
        <authorList>
            <person name="Fouks B."/>
            <person name="Harrison M.C."/>
            <person name="Mikhailova A.A."/>
            <person name="Marchal E."/>
            <person name="English S."/>
            <person name="Carruthers M."/>
            <person name="Jennings E.C."/>
            <person name="Chiamaka E.L."/>
            <person name="Frigard R.A."/>
            <person name="Pippel M."/>
            <person name="Attardo G.M."/>
            <person name="Benoit J.B."/>
            <person name="Bornberg-Bauer E."/>
            <person name="Tobe S.S."/>
        </authorList>
    </citation>
    <scope>NUCLEOTIDE SEQUENCE</scope>
    <source>
        <strain evidence="2">Stay&amp;Tobe</strain>
    </source>
</reference>